<dbReference type="InterPro" id="IPR036412">
    <property type="entry name" value="HAD-like_sf"/>
</dbReference>
<dbReference type="Gene3D" id="3.40.50.1000">
    <property type="entry name" value="HAD superfamily/HAD-like"/>
    <property type="match status" value="1"/>
</dbReference>
<evidence type="ECO:0000313" key="2">
    <source>
        <dbReference type="Proteomes" id="UP000660862"/>
    </source>
</evidence>
<dbReference type="CDD" id="cd02603">
    <property type="entry name" value="HAD_sEH-N_like"/>
    <property type="match status" value="1"/>
</dbReference>
<keyword evidence="2" id="KW-1185">Reference proteome</keyword>
<dbReference type="Pfam" id="PF00702">
    <property type="entry name" value="Hydrolase"/>
    <property type="match status" value="1"/>
</dbReference>
<gene>
    <name evidence="1" type="primary">ybbC</name>
    <name evidence="1" type="ORF">GCM10007415_23950</name>
</gene>
<dbReference type="Proteomes" id="UP000660862">
    <property type="component" value="Unassembled WGS sequence"/>
</dbReference>
<dbReference type="SUPFAM" id="SSF56784">
    <property type="entry name" value="HAD-like"/>
    <property type="match status" value="1"/>
</dbReference>
<dbReference type="RefSeq" id="WP_188506287.1">
    <property type="nucleotide sequence ID" value="NZ_BMER01000002.1"/>
</dbReference>
<dbReference type="NCBIfam" id="TIGR01509">
    <property type="entry name" value="HAD-SF-IA-v3"/>
    <property type="match status" value="1"/>
</dbReference>
<dbReference type="EMBL" id="BMER01000002">
    <property type="protein sequence ID" value="GGG89051.1"/>
    <property type="molecule type" value="Genomic_DNA"/>
</dbReference>
<organism evidence="1 2">
    <name type="scientific">Parapedobacter pyrenivorans</name>
    <dbReference type="NCBI Taxonomy" id="1305674"/>
    <lineage>
        <taxon>Bacteria</taxon>
        <taxon>Pseudomonadati</taxon>
        <taxon>Bacteroidota</taxon>
        <taxon>Sphingobacteriia</taxon>
        <taxon>Sphingobacteriales</taxon>
        <taxon>Sphingobacteriaceae</taxon>
        <taxon>Parapedobacter</taxon>
    </lineage>
</organism>
<dbReference type="InterPro" id="IPR006439">
    <property type="entry name" value="HAD-SF_hydro_IA"/>
</dbReference>
<proteinExistence type="predicted"/>
<dbReference type="InterPro" id="IPR023198">
    <property type="entry name" value="PGP-like_dom2"/>
</dbReference>
<name>A0A917HT07_9SPHI</name>
<accession>A0A917HT07</accession>
<dbReference type="InterPro" id="IPR023214">
    <property type="entry name" value="HAD_sf"/>
</dbReference>
<dbReference type="PANTHER" id="PTHR43611:SF3">
    <property type="entry name" value="FLAVIN MONONUCLEOTIDE HYDROLASE 1, CHLOROPLATIC"/>
    <property type="match status" value="1"/>
</dbReference>
<reference evidence="1" key="1">
    <citation type="journal article" date="2014" name="Int. J. Syst. Evol. Microbiol.">
        <title>Complete genome sequence of Corynebacterium casei LMG S-19264T (=DSM 44701T), isolated from a smear-ripened cheese.</title>
        <authorList>
            <consortium name="US DOE Joint Genome Institute (JGI-PGF)"/>
            <person name="Walter F."/>
            <person name="Albersmeier A."/>
            <person name="Kalinowski J."/>
            <person name="Ruckert C."/>
        </authorList>
    </citation>
    <scope>NUCLEOTIDE SEQUENCE</scope>
    <source>
        <strain evidence="1">CGMCC 1.12195</strain>
    </source>
</reference>
<dbReference type="GO" id="GO:0016787">
    <property type="term" value="F:hydrolase activity"/>
    <property type="evidence" value="ECO:0007669"/>
    <property type="project" value="UniProtKB-KW"/>
</dbReference>
<dbReference type="SFLD" id="SFLDG01129">
    <property type="entry name" value="C1.5:_HAD__Beta-PGM__Phosphata"/>
    <property type="match status" value="1"/>
</dbReference>
<dbReference type="PANTHER" id="PTHR43611">
    <property type="entry name" value="ALPHA-D-GLUCOSE 1-PHOSPHATE PHOSPHATASE"/>
    <property type="match status" value="1"/>
</dbReference>
<dbReference type="Gene3D" id="1.10.150.240">
    <property type="entry name" value="Putative phosphatase, domain 2"/>
    <property type="match status" value="1"/>
</dbReference>
<comment type="caution">
    <text evidence="1">The sequence shown here is derived from an EMBL/GenBank/DDBJ whole genome shotgun (WGS) entry which is preliminary data.</text>
</comment>
<reference evidence="1" key="2">
    <citation type="submission" date="2020-09" db="EMBL/GenBank/DDBJ databases">
        <authorList>
            <person name="Sun Q."/>
            <person name="Zhou Y."/>
        </authorList>
    </citation>
    <scope>NUCLEOTIDE SEQUENCE</scope>
    <source>
        <strain evidence="1">CGMCC 1.12195</strain>
    </source>
</reference>
<dbReference type="SFLD" id="SFLDS00003">
    <property type="entry name" value="Haloacid_Dehalogenase"/>
    <property type="match status" value="1"/>
</dbReference>
<keyword evidence="1" id="KW-0378">Hydrolase</keyword>
<protein>
    <submittedName>
        <fullName evidence="1">Hydrolase</fullName>
    </submittedName>
</protein>
<evidence type="ECO:0000313" key="1">
    <source>
        <dbReference type="EMBL" id="GGG89051.1"/>
    </source>
</evidence>
<sequence length="211" mass="24361">MQNIKNIILDYGNVLFDIDFSVLRQSLVELGIEDVDKFYGHRAQHALFDAFDKGIITAGQFRNEIRKATGNGELTDEAIDNAWNSLLIGVRPHHHELLHQLKAHYRTFLLSNNNEIHYNWIMDYLDREFGIVGNTMFFEKDYYSHLMGMRKPDNEIFQFVLDTHGLNPKQTLFIDDSPQHIEAANTLGLQAHLLAPGDTLPKLLHRLGYDI</sequence>
<dbReference type="AlphaFoldDB" id="A0A917HT07"/>